<dbReference type="SUPFAM" id="SSF52091">
    <property type="entry name" value="SpoIIaa-like"/>
    <property type="match status" value="1"/>
</dbReference>
<keyword evidence="5" id="KW-1185">Reference proteome</keyword>
<dbReference type="PANTHER" id="PTHR33495">
    <property type="entry name" value="ANTI-SIGMA FACTOR ANTAGONIST TM_1081-RELATED-RELATED"/>
    <property type="match status" value="1"/>
</dbReference>
<dbReference type="InterPro" id="IPR003658">
    <property type="entry name" value="Anti-sigma_ant"/>
</dbReference>
<comment type="caution">
    <text evidence="4">The sequence shown here is derived from an EMBL/GenBank/DDBJ whole genome shotgun (WGS) entry which is preliminary data.</text>
</comment>
<dbReference type="RefSeq" id="WP_181609504.1">
    <property type="nucleotide sequence ID" value="NZ_BAABAM010000006.1"/>
</dbReference>
<comment type="similarity">
    <text evidence="1 2">Belongs to the anti-sigma-factor antagonist family.</text>
</comment>
<proteinExistence type="inferred from homology"/>
<dbReference type="AlphaFoldDB" id="A0A7W0CGD4"/>
<dbReference type="NCBIfam" id="TIGR00377">
    <property type="entry name" value="ant_ant_sig"/>
    <property type="match status" value="1"/>
</dbReference>
<dbReference type="EMBL" id="JACDUR010000002">
    <property type="protein sequence ID" value="MBA2890712.1"/>
    <property type="molecule type" value="Genomic_DNA"/>
</dbReference>
<dbReference type="GO" id="GO:0043856">
    <property type="term" value="F:anti-sigma factor antagonist activity"/>
    <property type="evidence" value="ECO:0007669"/>
    <property type="project" value="InterPro"/>
</dbReference>
<protein>
    <recommendedName>
        <fullName evidence="2">Anti-sigma factor antagonist</fullName>
    </recommendedName>
</protein>
<dbReference type="InterPro" id="IPR002645">
    <property type="entry name" value="STAS_dom"/>
</dbReference>
<evidence type="ECO:0000313" key="4">
    <source>
        <dbReference type="EMBL" id="MBA2890712.1"/>
    </source>
</evidence>
<dbReference type="Gene3D" id="3.30.750.24">
    <property type="entry name" value="STAS domain"/>
    <property type="match status" value="1"/>
</dbReference>
<feature type="domain" description="STAS" evidence="3">
    <location>
        <begin position="4"/>
        <end position="114"/>
    </location>
</feature>
<accession>A0A7W0CGD4</accession>
<evidence type="ECO:0000256" key="1">
    <source>
        <dbReference type="ARBA" id="ARBA00009013"/>
    </source>
</evidence>
<evidence type="ECO:0000259" key="3">
    <source>
        <dbReference type="PROSITE" id="PS50801"/>
    </source>
</evidence>
<name>A0A7W0CGD4_9ACTN</name>
<reference evidence="4 5" key="1">
    <citation type="submission" date="2020-07" db="EMBL/GenBank/DDBJ databases">
        <title>Genomic Encyclopedia of Type Strains, Phase IV (KMG-IV): sequencing the most valuable type-strain genomes for metagenomic binning, comparative biology and taxonomic classification.</title>
        <authorList>
            <person name="Goeker M."/>
        </authorList>
    </citation>
    <scope>NUCLEOTIDE SEQUENCE [LARGE SCALE GENOMIC DNA]</scope>
    <source>
        <strain evidence="4 5">DSM 45533</strain>
    </source>
</reference>
<dbReference type="CDD" id="cd07043">
    <property type="entry name" value="STAS_anti-anti-sigma_factors"/>
    <property type="match status" value="1"/>
</dbReference>
<dbReference type="Pfam" id="PF01740">
    <property type="entry name" value="STAS"/>
    <property type="match status" value="1"/>
</dbReference>
<dbReference type="InterPro" id="IPR036513">
    <property type="entry name" value="STAS_dom_sf"/>
</dbReference>
<dbReference type="PROSITE" id="PS50801">
    <property type="entry name" value="STAS"/>
    <property type="match status" value="1"/>
</dbReference>
<gene>
    <name evidence="4" type="ORF">HNR30_002053</name>
</gene>
<dbReference type="PANTHER" id="PTHR33495:SF2">
    <property type="entry name" value="ANTI-SIGMA FACTOR ANTAGONIST TM_1081-RELATED"/>
    <property type="match status" value="1"/>
</dbReference>
<sequence length="115" mass="12335">MDTLTITIDRHGYIVIIRLRGELDMVTAPSLRDCLTLALIEFESPMVVIDAAELTFCDSSGLSALLSGTSLTEAAGGSLVLSAVNGHLRRLLHLTGLSERFQIFPTVQEAVAHLG</sequence>
<dbReference type="Proteomes" id="UP000530928">
    <property type="component" value="Unassembled WGS sequence"/>
</dbReference>
<evidence type="ECO:0000313" key="5">
    <source>
        <dbReference type="Proteomes" id="UP000530928"/>
    </source>
</evidence>
<evidence type="ECO:0000256" key="2">
    <source>
        <dbReference type="RuleBase" id="RU003749"/>
    </source>
</evidence>
<organism evidence="4 5">
    <name type="scientific">Nonomuraea soli</name>
    <dbReference type="NCBI Taxonomy" id="1032476"/>
    <lineage>
        <taxon>Bacteria</taxon>
        <taxon>Bacillati</taxon>
        <taxon>Actinomycetota</taxon>
        <taxon>Actinomycetes</taxon>
        <taxon>Streptosporangiales</taxon>
        <taxon>Streptosporangiaceae</taxon>
        <taxon>Nonomuraea</taxon>
    </lineage>
</organism>